<gene>
    <name evidence="1" type="ORF">XH94_36820</name>
</gene>
<dbReference type="Proteomes" id="UP000290565">
    <property type="component" value="Unassembled WGS sequence"/>
</dbReference>
<dbReference type="AlphaFoldDB" id="A0A4Q0RWH2"/>
<accession>A0A4Q0RWH2</accession>
<name>A0A4Q0RWH2_9BRAD</name>
<evidence type="ECO:0000313" key="2">
    <source>
        <dbReference type="Proteomes" id="UP000290565"/>
    </source>
</evidence>
<protein>
    <submittedName>
        <fullName evidence="1">Uncharacterized protein</fullName>
    </submittedName>
</protein>
<evidence type="ECO:0000313" key="1">
    <source>
        <dbReference type="EMBL" id="RXH23504.1"/>
    </source>
</evidence>
<dbReference type="EMBL" id="LBJM01000201">
    <property type="protein sequence ID" value="RXH23504.1"/>
    <property type="molecule type" value="Genomic_DNA"/>
</dbReference>
<comment type="caution">
    <text evidence="1">The sequence shown here is derived from an EMBL/GenBank/DDBJ whole genome shotgun (WGS) entry which is preliminary data.</text>
</comment>
<organism evidence="1 2">
    <name type="scientific">Bradyrhizobium zhanjiangense</name>
    <dbReference type="NCBI Taxonomy" id="1325107"/>
    <lineage>
        <taxon>Bacteria</taxon>
        <taxon>Pseudomonadati</taxon>
        <taxon>Pseudomonadota</taxon>
        <taxon>Alphaproteobacteria</taxon>
        <taxon>Hyphomicrobiales</taxon>
        <taxon>Nitrobacteraceae</taxon>
        <taxon>Bradyrhizobium</taxon>
    </lineage>
</organism>
<reference evidence="1 2" key="1">
    <citation type="submission" date="2015-04" db="EMBL/GenBank/DDBJ databases">
        <title>Comparative genomics of rhizobia nodulating Arachis hypogaea in China.</title>
        <authorList>
            <person name="Li Y."/>
        </authorList>
    </citation>
    <scope>NUCLEOTIDE SEQUENCE [LARGE SCALE GENOMIC DNA]</scope>
    <source>
        <strain evidence="1 2">CCBAU 51787</strain>
    </source>
</reference>
<proteinExistence type="predicted"/>
<sequence length="88" mass="9966">MVAWHPQAGLRGGGRHYFTEEWFRIVILFDYLVERAAEAAGRIDDTHSAILFHRCNAEMKEKLWAAAARSLAPFLRARRASLALRGLG</sequence>